<feature type="region of interest" description="Disordered" evidence="9">
    <location>
        <begin position="1280"/>
        <end position="1306"/>
    </location>
</feature>
<dbReference type="Pfam" id="PF08494">
    <property type="entry name" value="DEAD_assoc"/>
    <property type="match status" value="1"/>
</dbReference>
<protein>
    <submittedName>
        <fullName evidence="12">ATP dependent helicase, Lhr family</fullName>
    </submittedName>
</protein>
<dbReference type="Pfam" id="PF00271">
    <property type="entry name" value="Helicase_C"/>
    <property type="match status" value="1"/>
</dbReference>
<keyword evidence="7" id="KW-0234">DNA repair</keyword>
<feature type="domain" description="Helicase C-terminal" evidence="11">
    <location>
        <begin position="322"/>
        <end position="472"/>
    </location>
</feature>
<keyword evidence="5" id="KW-0067">ATP-binding</keyword>
<evidence type="ECO:0000313" key="13">
    <source>
        <dbReference type="Proteomes" id="UP000199400"/>
    </source>
</evidence>
<dbReference type="PANTHER" id="PTHR47962:SF5">
    <property type="entry name" value="ATP-DEPENDENT HELICASE LHR-RELATED"/>
    <property type="match status" value="1"/>
</dbReference>
<dbReference type="InterPro" id="IPR055367">
    <property type="entry name" value="WH4_Lhr"/>
</dbReference>
<dbReference type="STRING" id="54.SAMN02745121_01608"/>
<dbReference type="SUPFAM" id="SSF52540">
    <property type="entry name" value="P-loop containing nucleoside triphosphate hydrolases"/>
    <property type="match status" value="1"/>
</dbReference>
<evidence type="ECO:0000256" key="1">
    <source>
        <dbReference type="ARBA" id="ARBA00022741"/>
    </source>
</evidence>
<evidence type="ECO:0000256" key="4">
    <source>
        <dbReference type="ARBA" id="ARBA00022806"/>
    </source>
</evidence>
<keyword evidence="2" id="KW-0227">DNA damage</keyword>
<name>A0A1I1V7I8_9BACT</name>
<dbReference type="Pfam" id="PF23236">
    <property type="entry name" value="WHD_2nd_Lhr"/>
    <property type="match status" value="1"/>
</dbReference>
<feature type="domain" description="Helicase ATP-binding" evidence="10">
    <location>
        <begin position="33"/>
        <end position="231"/>
    </location>
</feature>
<dbReference type="GO" id="GO:0016887">
    <property type="term" value="F:ATP hydrolysis activity"/>
    <property type="evidence" value="ECO:0007669"/>
    <property type="project" value="TreeGrafter"/>
</dbReference>
<dbReference type="InterPro" id="IPR001650">
    <property type="entry name" value="Helicase_C-like"/>
</dbReference>
<keyword evidence="3" id="KW-0378">Hydrolase</keyword>
<dbReference type="GO" id="GO:0003677">
    <property type="term" value="F:DNA binding"/>
    <property type="evidence" value="ECO:0007669"/>
    <property type="project" value="UniProtKB-KW"/>
</dbReference>
<dbReference type="Proteomes" id="UP000199400">
    <property type="component" value="Unassembled WGS sequence"/>
</dbReference>
<keyword evidence="1" id="KW-0547">Nucleotide-binding</keyword>
<dbReference type="InterPro" id="IPR014001">
    <property type="entry name" value="Helicase_ATP-bd"/>
</dbReference>
<dbReference type="RefSeq" id="WP_096330377.1">
    <property type="nucleotide sequence ID" value="NZ_FOMX01000004.1"/>
</dbReference>
<dbReference type="Gene3D" id="3.40.50.300">
    <property type="entry name" value="P-loop containing nucleotide triphosphate hydrolases"/>
    <property type="match status" value="2"/>
</dbReference>
<evidence type="ECO:0000313" key="12">
    <source>
        <dbReference type="EMBL" id="SFD79011.1"/>
    </source>
</evidence>
<keyword evidence="8" id="KW-0413">Isomerase</keyword>
<dbReference type="InterPro" id="IPR055369">
    <property type="entry name" value="WH2_Lhr"/>
</dbReference>
<dbReference type="GO" id="GO:0006281">
    <property type="term" value="P:DNA repair"/>
    <property type="evidence" value="ECO:0007669"/>
    <property type="project" value="UniProtKB-KW"/>
</dbReference>
<evidence type="ECO:0000256" key="8">
    <source>
        <dbReference type="ARBA" id="ARBA00023235"/>
    </source>
</evidence>
<evidence type="ECO:0000256" key="6">
    <source>
        <dbReference type="ARBA" id="ARBA00023125"/>
    </source>
</evidence>
<evidence type="ECO:0000259" key="10">
    <source>
        <dbReference type="PROSITE" id="PS51192"/>
    </source>
</evidence>
<proteinExistence type="predicted"/>
<dbReference type="GO" id="GO:0005524">
    <property type="term" value="F:ATP binding"/>
    <property type="evidence" value="ECO:0007669"/>
    <property type="project" value="UniProtKB-KW"/>
</dbReference>
<dbReference type="OrthoDB" id="9815222at2"/>
<organism evidence="12 13">
    <name type="scientific">Nannocystis exedens</name>
    <dbReference type="NCBI Taxonomy" id="54"/>
    <lineage>
        <taxon>Bacteria</taxon>
        <taxon>Pseudomonadati</taxon>
        <taxon>Myxococcota</taxon>
        <taxon>Polyangia</taxon>
        <taxon>Nannocystales</taxon>
        <taxon>Nannocystaceae</taxon>
        <taxon>Nannocystis</taxon>
    </lineage>
</organism>
<dbReference type="Pfam" id="PF23235">
    <property type="entry name" value="WHD_3rd_Lhr"/>
    <property type="match status" value="1"/>
</dbReference>
<accession>A0A1I1V7I8</accession>
<evidence type="ECO:0000256" key="3">
    <source>
        <dbReference type="ARBA" id="ARBA00022801"/>
    </source>
</evidence>
<dbReference type="InterPro" id="IPR027417">
    <property type="entry name" value="P-loop_NTPase"/>
</dbReference>
<dbReference type="InterPro" id="IPR011545">
    <property type="entry name" value="DEAD/DEAH_box_helicase_dom"/>
</dbReference>
<keyword evidence="6" id="KW-0238">DNA-binding</keyword>
<dbReference type="GO" id="GO:0004386">
    <property type="term" value="F:helicase activity"/>
    <property type="evidence" value="ECO:0007669"/>
    <property type="project" value="UniProtKB-KW"/>
</dbReference>
<evidence type="ECO:0000256" key="2">
    <source>
        <dbReference type="ARBA" id="ARBA00022763"/>
    </source>
</evidence>
<dbReference type="Pfam" id="PF23234">
    <property type="entry name" value="WHD_4th_Lhr"/>
    <property type="match status" value="1"/>
</dbReference>
<dbReference type="InterPro" id="IPR052511">
    <property type="entry name" value="ATP-dep_Helicase"/>
</dbReference>
<evidence type="ECO:0000256" key="5">
    <source>
        <dbReference type="ARBA" id="ARBA00022840"/>
    </source>
</evidence>
<dbReference type="SMART" id="SM00490">
    <property type="entry name" value="HELICc"/>
    <property type="match status" value="1"/>
</dbReference>
<dbReference type="SMART" id="SM00487">
    <property type="entry name" value="DEXDc"/>
    <property type="match status" value="1"/>
</dbReference>
<gene>
    <name evidence="12" type="ORF">SAMN02745121_01608</name>
</gene>
<dbReference type="InterPro" id="IPR045628">
    <property type="entry name" value="Lhr_WH_dom"/>
</dbReference>
<dbReference type="InterPro" id="IPR013701">
    <property type="entry name" value="Lhr-like_DEAD/DEAH_assoc"/>
</dbReference>
<evidence type="ECO:0000256" key="9">
    <source>
        <dbReference type="SAM" id="MobiDB-lite"/>
    </source>
</evidence>
<keyword evidence="4 12" id="KW-0347">Helicase</keyword>
<dbReference type="EMBL" id="FOMX01000004">
    <property type="protein sequence ID" value="SFD79011.1"/>
    <property type="molecule type" value="Genomic_DNA"/>
</dbReference>
<dbReference type="Pfam" id="PF19306">
    <property type="entry name" value="WHD_Lhr"/>
    <property type="match status" value="1"/>
</dbReference>
<feature type="region of interest" description="Disordered" evidence="9">
    <location>
        <begin position="260"/>
        <end position="315"/>
    </location>
</feature>
<sequence>MSPKDPLSLFQPPTRRWFADAFGAPTSAQAAAWPEIAAGRSTLLLAPTGSGKTLAAFLAAIDRLMSAPEPPPERRCRVIYVSPLKALAVDVERNLQRPLAGIAEVAAAMGAAIHRPTIGVRSGDTTQAERGQLRRTPPDIYITTPESLYLLLTSSARDGLHAVESVIVDEIHAVAATKRGAHLFLTLERLEALRRRHDPAAPPLQRIGLSATQRPLEEVARLLGGGAVDAHGEWRPRPVTIAAPPGKKAWELTIEVPAEESPEAQVPEGMSDRTGPKGQALEGMSERPPAKKAARAATRPGRRKAARGSGLGGAGRSNWSSIVPRLVERIRAHRSTMIFCNNRRLAERLAAAINDHAQAEIALAHHGAVARDRRQIIEARLKAGELPAIVATSSLELGIDVGAVELVIQIESPPSVSAGIQRIGRAGHQVGAVSRGVLVPKFRGDLLACAAAAPRIAAGEVEPIAYPRSPLDVLAQQVVASVAMDATTVEALHAEVRGAAPFADLSRETLEGVLDMLSGRYPSDEFAELKPRITWDRESGRLTARAGSRTLAVVSGGTIPDRGLYGVFLRGEPGATMRRVGELDEEMVFESRVGEVFLLGASSWRIEDITPDRVIVSPAPGQPGKMPFWRGDAAGRPAEFGRAIGQLTRELAAATPAAARRKLTREHFLDDRAADDLLDYVQAQRAATGEVPSDEAVVVERWRDDVGDWRVCVLSPFGARVHAPWATAALARLREQRGEQVEGLWSDDGLVFRFPDAEAAPDMSALLLAPEVIEDLVVQQLGQTAVFAARFRENAARALLLPRRFPGRRAPLWAQRKRAADLLSVAGRFGSFPIVLETFRECLREVFDLPALRELLRRVQTRELRVVTVDSERPSPFAGSLLFGYVGNFMYEGDAPLAERRAQALAIDTGQLRALLGESSLRELLDAEAIAEVERGLQRLTRPATSADALHDLLIAVGDLSRAEIADRCAPPAAAGEWLGELVAARRVFSVEKLAGGTGRFAAVEDAGRLAGALGVALPTAIPPALRAPVADPLGDLVRRYARTHGPFTTAAVAARLGIGTGPIEHVLQGMSAEGRAIAGEFTPGGTGAEWCDPEVLRQIKRRSLARLRKAVEPAPQAAYARFLSRWQHLQPRLRGRDALLQVVGQLQGAPLLASALETEILPARLVDYRAGDLDGLCAAGEVGWLGVEAVGAGDGRIALFLADQMDMLRRPGSEVPGELPAKVRAALRARGALFFSDLAPLVGGFEPDLLQALWDMVWAGEVSNDTLVALRKLVFGSASDRRRGAPPPSSPFRARRLGPPGSEGRWSLVWPPRHVLKDMSDGADGSSALETRRRHALAQALLERHGIVTREAAQAEEIAGGFSAVYEVLKAMEEAGKVRRGYFIDGLGATQFAVPGAEDRLRALRDPPAEPEAVVLASTDPANPYGAALPWPEHPGVRVSRAAGTSVVLVDGMLAAHVGRDARSVVLFAPADEPERSRVAEAAARALTGLLSPARRTLLIGQVDGAPAQDSPWLPLFERAGFAATSQGLFARWAGEG</sequence>
<dbReference type="InterPro" id="IPR055368">
    <property type="entry name" value="WH3_Lhr"/>
</dbReference>
<feature type="compositionally biased region" description="Basic residues" evidence="9">
    <location>
        <begin position="290"/>
        <end position="306"/>
    </location>
</feature>
<dbReference type="PROSITE" id="PS51192">
    <property type="entry name" value="HELICASE_ATP_BIND_1"/>
    <property type="match status" value="1"/>
</dbReference>
<evidence type="ECO:0000256" key="7">
    <source>
        <dbReference type="ARBA" id="ARBA00023204"/>
    </source>
</evidence>
<reference evidence="13" key="1">
    <citation type="submission" date="2016-10" db="EMBL/GenBank/DDBJ databases">
        <authorList>
            <person name="Varghese N."/>
            <person name="Submissions S."/>
        </authorList>
    </citation>
    <scope>NUCLEOTIDE SEQUENCE [LARGE SCALE GENOMIC DNA]</scope>
    <source>
        <strain evidence="13">ATCC 25963</strain>
    </source>
</reference>
<dbReference type="PROSITE" id="PS51194">
    <property type="entry name" value="HELICASE_CTER"/>
    <property type="match status" value="1"/>
</dbReference>
<dbReference type="PANTHER" id="PTHR47962">
    <property type="entry name" value="ATP-DEPENDENT HELICASE LHR-RELATED-RELATED"/>
    <property type="match status" value="1"/>
</dbReference>
<evidence type="ECO:0000259" key="11">
    <source>
        <dbReference type="PROSITE" id="PS51194"/>
    </source>
</evidence>
<dbReference type="Pfam" id="PF00270">
    <property type="entry name" value="DEAD"/>
    <property type="match status" value="1"/>
</dbReference>
<keyword evidence="13" id="KW-1185">Reference proteome</keyword>